<dbReference type="PIRSF" id="PIRSF016897">
    <property type="entry name" value="GlpP"/>
    <property type="match status" value="1"/>
</dbReference>
<dbReference type="AlphaFoldDB" id="A0A2P2BQK5"/>
<gene>
    <name evidence="1" type="ORF">FRIFI_1077</name>
</gene>
<dbReference type="PANTHER" id="PTHR35787">
    <property type="entry name" value="GLYCEROL UPTAKE OPERON ANTITERMINATOR REGULATORY PROTEIN"/>
    <property type="match status" value="1"/>
</dbReference>
<dbReference type="Proteomes" id="UP000245695">
    <property type="component" value="Chromosome 1"/>
</dbReference>
<organism evidence="1 2">
    <name type="scientific">Romboutsia hominis</name>
    <dbReference type="NCBI Taxonomy" id="1507512"/>
    <lineage>
        <taxon>Bacteria</taxon>
        <taxon>Bacillati</taxon>
        <taxon>Bacillota</taxon>
        <taxon>Clostridia</taxon>
        <taxon>Peptostreptococcales</taxon>
        <taxon>Peptostreptococcaceae</taxon>
        <taxon>Romboutsia</taxon>
    </lineage>
</organism>
<dbReference type="Pfam" id="PF04309">
    <property type="entry name" value="G3P_antiterm"/>
    <property type="match status" value="1"/>
</dbReference>
<proteinExistence type="predicted"/>
<dbReference type="PANTHER" id="PTHR35787:SF1">
    <property type="entry name" value="GLYCEROL UPTAKE OPERON ANTITERMINATOR REGULATORY PROTEIN"/>
    <property type="match status" value="1"/>
</dbReference>
<accession>A0A2P2BQK5</accession>
<dbReference type="GO" id="GO:0006071">
    <property type="term" value="P:glycerol metabolic process"/>
    <property type="evidence" value="ECO:0007669"/>
    <property type="project" value="InterPro"/>
</dbReference>
<sequence>MREILEVNPIIGAIKNDENLEAVAKSDCDIVFLLNGDILNLKKIIEYLHKYDKKVFVHIDMISGIASNPVIVDYIKREVKLDGIITTKTNIVKRALELNLDVVQRFFFIDSMSLENAIESLRKVKPQAIEIMPGIMPKIVKRINKTYPNIPIICGGLIDEKEEVINILSCGAMAVSTTDKSIW</sequence>
<dbReference type="KEGG" id="rhom:FRIFI_1077"/>
<evidence type="ECO:0000313" key="1">
    <source>
        <dbReference type="EMBL" id="CEI72617.1"/>
    </source>
</evidence>
<name>A0A2P2BQK5_9FIRM</name>
<dbReference type="GO" id="GO:0006355">
    <property type="term" value="P:regulation of DNA-templated transcription"/>
    <property type="evidence" value="ECO:0007669"/>
    <property type="project" value="InterPro"/>
</dbReference>
<protein>
    <submittedName>
        <fullName evidence="1">Glycerol-3-phosphate responding transcription antiterminator</fullName>
    </submittedName>
</protein>
<dbReference type="Gene3D" id="3.20.20.70">
    <property type="entry name" value="Aldolase class I"/>
    <property type="match status" value="1"/>
</dbReference>
<reference evidence="1 2" key="1">
    <citation type="submission" date="2014-09" db="EMBL/GenBank/DDBJ databases">
        <authorList>
            <person name="Hornung B.V."/>
        </authorList>
    </citation>
    <scope>NUCLEOTIDE SEQUENCE [LARGE SCALE GENOMIC DNA]</scope>
    <source>
        <strain evidence="1 2">FRIFI</strain>
    </source>
</reference>
<dbReference type="RefSeq" id="WP_092926313.1">
    <property type="nucleotide sequence ID" value="NZ_FJTZ01000012.1"/>
</dbReference>
<dbReference type="InterPro" id="IPR006699">
    <property type="entry name" value="GlpP"/>
</dbReference>
<dbReference type="SUPFAM" id="SSF110391">
    <property type="entry name" value="GlpP-like"/>
    <property type="match status" value="1"/>
</dbReference>
<evidence type="ECO:0000313" key="2">
    <source>
        <dbReference type="Proteomes" id="UP000245695"/>
    </source>
</evidence>
<dbReference type="InterPro" id="IPR013785">
    <property type="entry name" value="Aldolase_TIM"/>
</dbReference>
<dbReference type="EMBL" id="LN650648">
    <property type="protein sequence ID" value="CEI72617.1"/>
    <property type="molecule type" value="Genomic_DNA"/>
</dbReference>
<keyword evidence="2" id="KW-1185">Reference proteome</keyword>